<reference evidence="1 2" key="2">
    <citation type="journal article" date="2022" name="Mol. Ecol. Resour.">
        <title>The genomes of chicory, endive, great burdock and yacon provide insights into Asteraceae paleo-polyploidization history and plant inulin production.</title>
        <authorList>
            <person name="Fan W."/>
            <person name="Wang S."/>
            <person name="Wang H."/>
            <person name="Wang A."/>
            <person name="Jiang F."/>
            <person name="Liu H."/>
            <person name="Zhao H."/>
            <person name="Xu D."/>
            <person name="Zhang Y."/>
        </authorList>
    </citation>
    <scope>NUCLEOTIDE SEQUENCE [LARGE SCALE GENOMIC DNA]</scope>
    <source>
        <strain evidence="2">cv. Yunnan</strain>
        <tissue evidence="1">Leaves</tissue>
    </source>
</reference>
<dbReference type="Proteomes" id="UP001056120">
    <property type="component" value="Linkage Group LG06"/>
</dbReference>
<sequence>MSVILGLPDGSVKVIVKGADNSMFNIIDKSLNLDIVKATEGHLHSYSSIGLRTLVVGMRELGVPEFEQWQSSYETASTVSLEDALITSRNFLVSDDQDAGGSDGNASSIALIIDGTSLVYILNTELEEQLFQLASNCAVVLCCRVAPLQKAGIVALIKKRTDGMTLAIGDGKHSFLF</sequence>
<proteinExistence type="predicted"/>
<evidence type="ECO:0000313" key="1">
    <source>
        <dbReference type="EMBL" id="KAI3813933.1"/>
    </source>
</evidence>
<dbReference type="EMBL" id="CM042023">
    <property type="protein sequence ID" value="KAI3813933.1"/>
    <property type="molecule type" value="Genomic_DNA"/>
</dbReference>
<keyword evidence="2" id="KW-1185">Reference proteome</keyword>
<reference evidence="2" key="1">
    <citation type="journal article" date="2022" name="Mol. Ecol. Resour.">
        <title>The genomes of chicory, endive, great burdock and yacon provide insights into Asteraceae palaeo-polyploidization history and plant inulin production.</title>
        <authorList>
            <person name="Fan W."/>
            <person name="Wang S."/>
            <person name="Wang H."/>
            <person name="Wang A."/>
            <person name="Jiang F."/>
            <person name="Liu H."/>
            <person name="Zhao H."/>
            <person name="Xu D."/>
            <person name="Zhang Y."/>
        </authorList>
    </citation>
    <scope>NUCLEOTIDE SEQUENCE [LARGE SCALE GENOMIC DNA]</scope>
    <source>
        <strain evidence="2">cv. Yunnan</strain>
    </source>
</reference>
<protein>
    <submittedName>
        <fullName evidence="1">Uncharacterized protein</fullName>
    </submittedName>
</protein>
<accession>A0ACB9J2L3</accession>
<name>A0ACB9J2L3_9ASTR</name>
<comment type="caution">
    <text evidence="1">The sequence shown here is derived from an EMBL/GenBank/DDBJ whole genome shotgun (WGS) entry which is preliminary data.</text>
</comment>
<organism evidence="1 2">
    <name type="scientific">Smallanthus sonchifolius</name>
    <dbReference type="NCBI Taxonomy" id="185202"/>
    <lineage>
        <taxon>Eukaryota</taxon>
        <taxon>Viridiplantae</taxon>
        <taxon>Streptophyta</taxon>
        <taxon>Embryophyta</taxon>
        <taxon>Tracheophyta</taxon>
        <taxon>Spermatophyta</taxon>
        <taxon>Magnoliopsida</taxon>
        <taxon>eudicotyledons</taxon>
        <taxon>Gunneridae</taxon>
        <taxon>Pentapetalae</taxon>
        <taxon>asterids</taxon>
        <taxon>campanulids</taxon>
        <taxon>Asterales</taxon>
        <taxon>Asteraceae</taxon>
        <taxon>Asteroideae</taxon>
        <taxon>Heliantheae alliance</taxon>
        <taxon>Millerieae</taxon>
        <taxon>Smallanthus</taxon>
    </lineage>
</organism>
<evidence type="ECO:0000313" key="2">
    <source>
        <dbReference type="Proteomes" id="UP001056120"/>
    </source>
</evidence>
<gene>
    <name evidence="1" type="ORF">L1987_18668</name>
</gene>